<keyword evidence="8" id="KW-0270">Exopolysaccharide synthesis</keyword>
<evidence type="ECO:0000313" key="11">
    <source>
        <dbReference type="EMBL" id="SPF79361.1"/>
    </source>
</evidence>
<evidence type="ECO:0000256" key="2">
    <source>
        <dbReference type="ARBA" id="ARBA00006464"/>
    </source>
</evidence>
<dbReference type="OrthoDB" id="9808602at2"/>
<proteinExistence type="inferred from homology"/>
<dbReference type="AlphaFoldDB" id="A0A2R8ATI3"/>
<sequence length="229" mass="25863">MVTLARRKSLATEFDKMITDALFAAPTTSLYRDGLKRGLDIALILIAALPVVLVVAILALLVSLDGSSPFYRQQRIGKNGRVFSMWKLRSMVPNADRQLQAYLDKNPEARAEWDHSQKLRHDPRITRVGHLIRKTSLDELPQLWNVLNGDMSLVGPRPMMVSQKDLYPGTAYYALRPGITGFWQISVRNESSFADRAEFDTAYLRKLSFVTDLKVLYRTFSVVVNGTGC</sequence>
<comment type="subcellular location">
    <subcellularLocation>
        <location evidence="1">Cell membrane</location>
    </subcellularLocation>
</comment>
<evidence type="ECO:0000256" key="6">
    <source>
        <dbReference type="ARBA" id="ARBA00022989"/>
    </source>
</evidence>
<keyword evidence="6 9" id="KW-1133">Transmembrane helix</keyword>
<feature type="transmembrane region" description="Helical" evidence="9">
    <location>
        <begin position="41"/>
        <end position="64"/>
    </location>
</feature>
<dbReference type="InterPro" id="IPR003362">
    <property type="entry name" value="Bact_transf"/>
</dbReference>
<evidence type="ECO:0000256" key="3">
    <source>
        <dbReference type="ARBA" id="ARBA00022475"/>
    </source>
</evidence>
<reference evidence="12" key="1">
    <citation type="submission" date="2018-03" db="EMBL/GenBank/DDBJ databases">
        <authorList>
            <person name="Rodrigo-Torres L."/>
            <person name="Arahal R. D."/>
            <person name="Lucena T."/>
        </authorList>
    </citation>
    <scope>NUCLEOTIDE SEQUENCE [LARGE SCALE GENOMIC DNA]</scope>
    <source>
        <strain evidence="12">CECT 8871</strain>
    </source>
</reference>
<dbReference type="GO" id="GO:0000271">
    <property type="term" value="P:polysaccharide biosynthetic process"/>
    <property type="evidence" value="ECO:0007669"/>
    <property type="project" value="UniProtKB-KW"/>
</dbReference>
<evidence type="ECO:0000256" key="4">
    <source>
        <dbReference type="ARBA" id="ARBA00022679"/>
    </source>
</evidence>
<evidence type="ECO:0000256" key="5">
    <source>
        <dbReference type="ARBA" id="ARBA00022692"/>
    </source>
</evidence>
<organism evidence="11 12">
    <name type="scientific">Pseudoprimorskyibacter insulae</name>
    <dbReference type="NCBI Taxonomy" id="1695997"/>
    <lineage>
        <taxon>Bacteria</taxon>
        <taxon>Pseudomonadati</taxon>
        <taxon>Pseudomonadota</taxon>
        <taxon>Alphaproteobacteria</taxon>
        <taxon>Rhodobacterales</taxon>
        <taxon>Paracoccaceae</taxon>
        <taxon>Pseudoprimorskyibacter</taxon>
    </lineage>
</organism>
<keyword evidence="12" id="KW-1185">Reference proteome</keyword>
<dbReference type="GO" id="GO:0005886">
    <property type="term" value="C:plasma membrane"/>
    <property type="evidence" value="ECO:0007669"/>
    <property type="project" value="UniProtKB-SubCell"/>
</dbReference>
<name>A0A2R8ATI3_9RHOB</name>
<dbReference type="RefSeq" id="WP_108885246.1">
    <property type="nucleotide sequence ID" value="NZ_OMOJ01000002.1"/>
</dbReference>
<dbReference type="EMBL" id="OMOJ01000002">
    <property type="protein sequence ID" value="SPF79361.1"/>
    <property type="molecule type" value="Genomic_DNA"/>
</dbReference>
<protein>
    <submittedName>
        <fullName evidence="11">Putative sugar transferase EpsL</fullName>
        <ecNumber evidence="11">2.-.-.-</ecNumber>
    </submittedName>
</protein>
<evidence type="ECO:0000256" key="9">
    <source>
        <dbReference type="SAM" id="Phobius"/>
    </source>
</evidence>
<dbReference type="EC" id="2.-.-.-" evidence="11"/>
<feature type="domain" description="Bacterial sugar transferase" evidence="10">
    <location>
        <begin position="36"/>
        <end position="224"/>
    </location>
</feature>
<dbReference type="Proteomes" id="UP000244904">
    <property type="component" value="Unassembled WGS sequence"/>
</dbReference>
<dbReference type="GO" id="GO:0016780">
    <property type="term" value="F:phosphotransferase activity, for other substituted phosphate groups"/>
    <property type="evidence" value="ECO:0007669"/>
    <property type="project" value="TreeGrafter"/>
</dbReference>
<evidence type="ECO:0000256" key="7">
    <source>
        <dbReference type="ARBA" id="ARBA00023136"/>
    </source>
</evidence>
<dbReference type="PANTHER" id="PTHR30576:SF4">
    <property type="entry name" value="UNDECAPRENYL-PHOSPHATE GALACTOSE PHOSPHOTRANSFERASE"/>
    <property type="match status" value="1"/>
</dbReference>
<comment type="similarity">
    <text evidence="2">Belongs to the bacterial sugar transferase family.</text>
</comment>
<dbReference type="Pfam" id="PF02397">
    <property type="entry name" value="Bac_transf"/>
    <property type="match status" value="1"/>
</dbReference>
<accession>A0A2R8ATI3</accession>
<evidence type="ECO:0000256" key="8">
    <source>
        <dbReference type="ARBA" id="ARBA00023169"/>
    </source>
</evidence>
<keyword evidence="5 9" id="KW-0812">Transmembrane</keyword>
<dbReference type="PANTHER" id="PTHR30576">
    <property type="entry name" value="COLANIC BIOSYNTHESIS UDP-GLUCOSE LIPID CARRIER TRANSFERASE"/>
    <property type="match status" value="1"/>
</dbReference>
<evidence type="ECO:0000256" key="1">
    <source>
        <dbReference type="ARBA" id="ARBA00004236"/>
    </source>
</evidence>
<evidence type="ECO:0000259" key="10">
    <source>
        <dbReference type="Pfam" id="PF02397"/>
    </source>
</evidence>
<keyword evidence="4 11" id="KW-0808">Transferase</keyword>
<gene>
    <name evidence="11" type="primary">epsL_1</name>
    <name evidence="11" type="ORF">PRI8871_01156</name>
</gene>
<keyword evidence="7 9" id="KW-0472">Membrane</keyword>
<keyword evidence="3" id="KW-1003">Cell membrane</keyword>
<evidence type="ECO:0000313" key="12">
    <source>
        <dbReference type="Proteomes" id="UP000244904"/>
    </source>
</evidence>